<reference evidence="2 3" key="1">
    <citation type="submission" date="2016-02" db="EMBL/GenBank/DDBJ databases">
        <title>Complete Genome of H5569, the type strain of the newly described species Haematospirillium jordaniae.</title>
        <authorList>
            <person name="Nicholson A.C."/>
            <person name="Humrighouse B.W."/>
            <person name="Loparov V."/>
            <person name="McQuiston J.R."/>
        </authorList>
    </citation>
    <scope>NUCLEOTIDE SEQUENCE [LARGE SCALE GENOMIC DNA]</scope>
    <source>
        <strain evidence="2 3">H5569</strain>
    </source>
</reference>
<gene>
    <name evidence="2" type="ORF">AY555_05940</name>
</gene>
<keyword evidence="1" id="KW-1133">Transmembrane helix</keyword>
<evidence type="ECO:0000313" key="3">
    <source>
        <dbReference type="Proteomes" id="UP000076066"/>
    </source>
</evidence>
<feature type="transmembrane region" description="Helical" evidence="1">
    <location>
        <begin position="57"/>
        <end position="76"/>
    </location>
</feature>
<name>A0A143DF99_9PROT</name>
<dbReference type="KEGG" id="hjo:AY555_05940"/>
<proteinExistence type="predicted"/>
<feature type="transmembrane region" description="Helical" evidence="1">
    <location>
        <begin position="96"/>
        <end position="119"/>
    </location>
</feature>
<protein>
    <submittedName>
        <fullName evidence="2">Uncharacterized protein</fullName>
    </submittedName>
</protein>
<evidence type="ECO:0000313" key="2">
    <source>
        <dbReference type="EMBL" id="AMW34798.1"/>
    </source>
</evidence>
<feature type="transmembrane region" description="Helical" evidence="1">
    <location>
        <begin position="173"/>
        <end position="194"/>
    </location>
</feature>
<keyword evidence="1" id="KW-0812">Transmembrane</keyword>
<dbReference type="EMBL" id="CP014525">
    <property type="protein sequence ID" value="AMW34798.1"/>
    <property type="molecule type" value="Genomic_DNA"/>
</dbReference>
<sequence>MTALSITLALRHTLQAIAHVPNLLAHLMLPALSVAILSAGMRFSFEQEHPALVIPSLLELWLGITLSANMARLAVLGPDDLTNPGRAAWHLGRRELVVLVMNMLVAAPFFVSLAVFGAIGAGSTNAGPAMGVLFALAVASGAWVALRLSLAPVAAALDLPAPAKVSWRTSDGIVLKLFLLGLACTPVHLPWFALQVTTPDSVIAGMLAGILQVMAMTFCWLALGFAFRQVRDREEQTVS</sequence>
<dbReference type="GeneID" id="53316695"/>
<dbReference type="Proteomes" id="UP000076066">
    <property type="component" value="Chromosome"/>
</dbReference>
<dbReference type="RefSeq" id="WP_066134688.1">
    <property type="nucleotide sequence ID" value="NZ_CP014525.1"/>
</dbReference>
<feature type="transmembrane region" description="Helical" evidence="1">
    <location>
        <begin position="131"/>
        <end position="153"/>
    </location>
</feature>
<feature type="transmembrane region" description="Helical" evidence="1">
    <location>
        <begin position="26"/>
        <end position="45"/>
    </location>
</feature>
<dbReference type="AlphaFoldDB" id="A0A143DF99"/>
<organism evidence="2 3">
    <name type="scientific">Haematospirillum jordaniae</name>
    <dbReference type="NCBI Taxonomy" id="1549855"/>
    <lineage>
        <taxon>Bacteria</taxon>
        <taxon>Pseudomonadati</taxon>
        <taxon>Pseudomonadota</taxon>
        <taxon>Alphaproteobacteria</taxon>
        <taxon>Rhodospirillales</taxon>
        <taxon>Novispirillaceae</taxon>
        <taxon>Haematospirillum</taxon>
    </lineage>
</organism>
<feature type="transmembrane region" description="Helical" evidence="1">
    <location>
        <begin position="206"/>
        <end position="227"/>
    </location>
</feature>
<keyword evidence="3" id="KW-1185">Reference proteome</keyword>
<accession>A0A143DF99</accession>
<keyword evidence="1" id="KW-0472">Membrane</keyword>
<evidence type="ECO:0000256" key="1">
    <source>
        <dbReference type="SAM" id="Phobius"/>
    </source>
</evidence>